<dbReference type="STRING" id="305900.GV64_20175"/>
<name>A0A081KF11_9GAMM</name>
<comment type="subcellular location">
    <subcellularLocation>
        <location evidence="1">Cell membrane</location>
        <topology evidence="1">Multi-pass membrane protein</topology>
    </subcellularLocation>
</comment>
<feature type="transmembrane region" description="Helical" evidence="7">
    <location>
        <begin position="138"/>
        <end position="155"/>
    </location>
</feature>
<keyword evidence="3 7" id="KW-0812">Transmembrane</keyword>
<dbReference type="GO" id="GO:0022857">
    <property type="term" value="F:transmembrane transporter activity"/>
    <property type="evidence" value="ECO:0007669"/>
    <property type="project" value="InterPro"/>
</dbReference>
<dbReference type="InterPro" id="IPR050367">
    <property type="entry name" value="APC_superfamily"/>
</dbReference>
<dbReference type="PIRSF" id="PIRSF006060">
    <property type="entry name" value="AA_transporter"/>
    <property type="match status" value="1"/>
</dbReference>
<feature type="transmembrane region" description="Helical" evidence="7">
    <location>
        <begin position="108"/>
        <end position="132"/>
    </location>
</feature>
<evidence type="ECO:0000256" key="3">
    <source>
        <dbReference type="ARBA" id="ARBA00022692"/>
    </source>
</evidence>
<evidence type="ECO:0000256" key="7">
    <source>
        <dbReference type="SAM" id="Phobius"/>
    </source>
</evidence>
<dbReference type="Proteomes" id="UP000027997">
    <property type="component" value="Unassembled WGS sequence"/>
</dbReference>
<organism evidence="8 9">
    <name type="scientific">Endozoicomonas elysicola</name>
    <dbReference type="NCBI Taxonomy" id="305900"/>
    <lineage>
        <taxon>Bacteria</taxon>
        <taxon>Pseudomonadati</taxon>
        <taxon>Pseudomonadota</taxon>
        <taxon>Gammaproteobacteria</taxon>
        <taxon>Oceanospirillales</taxon>
        <taxon>Endozoicomonadaceae</taxon>
        <taxon>Endozoicomonas</taxon>
    </lineage>
</organism>
<proteinExistence type="predicted"/>
<feature type="transmembrane region" description="Helical" evidence="7">
    <location>
        <begin position="368"/>
        <end position="392"/>
    </location>
</feature>
<evidence type="ECO:0000313" key="8">
    <source>
        <dbReference type="EMBL" id="KEI72737.1"/>
    </source>
</evidence>
<dbReference type="RefSeq" id="WP_020581405.1">
    <property type="nucleotide sequence ID" value="NZ_JOJP01000001.1"/>
</dbReference>
<feature type="transmembrane region" description="Helical" evidence="7">
    <location>
        <begin position="404"/>
        <end position="422"/>
    </location>
</feature>
<dbReference type="EMBL" id="JOJP01000001">
    <property type="protein sequence ID" value="KEI72737.1"/>
    <property type="molecule type" value="Genomic_DNA"/>
</dbReference>
<dbReference type="eggNOG" id="COG0531">
    <property type="taxonomic scope" value="Bacteria"/>
</dbReference>
<dbReference type="PANTHER" id="PTHR42770">
    <property type="entry name" value="AMINO ACID TRANSPORTER-RELATED"/>
    <property type="match status" value="1"/>
</dbReference>
<evidence type="ECO:0000256" key="5">
    <source>
        <dbReference type="ARBA" id="ARBA00023136"/>
    </source>
</evidence>
<feature type="transmembrane region" description="Helical" evidence="7">
    <location>
        <begin position="344"/>
        <end position="362"/>
    </location>
</feature>
<dbReference type="Pfam" id="PF13520">
    <property type="entry name" value="AA_permease_2"/>
    <property type="match status" value="1"/>
</dbReference>
<evidence type="ECO:0000256" key="1">
    <source>
        <dbReference type="ARBA" id="ARBA00004651"/>
    </source>
</evidence>
<feature type="transmembrane region" description="Helical" evidence="7">
    <location>
        <begin position="239"/>
        <end position="257"/>
    </location>
</feature>
<feature type="transmembrane region" description="Helical" evidence="7">
    <location>
        <begin position="28"/>
        <end position="49"/>
    </location>
</feature>
<evidence type="ECO:0000313" key="9">
    <source>
        <dbReference type="Proteomes" id="UP000027997"/>
    </source>
</evidence>
<comment type="caution">
    <text evidence="8">The sequence shown here is derived from an EMBL/GenBank/DDBJ whole genome shotgun (WGS) entry which is preliminary data.</text>
</comment>
<feature type="transmembrane region" description="Helical" evidence="7">
    <location>
        <begin position="55"/>
        <end position="79"/>
    </location>
</feature>
<evidence type="ECO:0008006" key="10">
    <source>
        <dbReference type="Google" id="ProtNLM"/>
    </source>
</evidence>
<dbReference type="GO" id="GO:0005886">
    <property type="term" value="C:plasma membrane"/>
    <property type="evidence" value="ECO:0007669"/>
    <property type="project" value="UniProtKB-SubCell"/>
</dbReference>
<keyword evidence="9" id="KW-1185">Reference proteome</keyword>
<feature type="transmembrane region" description="Helical" evidence="7">
    <location>
        <begin position="207"/>
        <end position="227"/>
    </location>
</feature>
<keyword evidence="2" id="KW-1003">Cell membrane</keyword>
<dbReference type="AlphaFoldDB" id="A0A081KF11"/>
<feature type="region of interest" description="Disordered" evidence="6">
    <location>
        <begin position="1"/>
        <end position="24"/>
    </location>
</feature>
<keyword evidence="5 7" id="KW-0472">Membrane</keyword>
<accession>A0A081KF11</accession>
<sequence>MSSDTPNKQQTSSSQPDSNPTGSNAKKLGVIGATFLIISSLAGSGVIALPQQLAFTGSITLVSFILVTLGALFLTLVYVRAGERFDDPSPTALATTVSPIIGAKCGFFYVYGNLISNVSILIAGLGYIAMFLPELNDPIILGCTVIALIWLFVVLSLRGVGIIAQVVSITVTLLLVAVALTSVLGWLEFSPAQFHENWNVSGKGDGSAIMAGFAILIFSYVGVESVATNAEQIENPQKVVPIATIVGFLVVAVFYILSTTVMEGMFTAKVIQEAPASFALSMEKIFHSSYVGQVVSLVMAVACIASFMVWGLNSVSAAKTSADNGFLPKAYSYTNRYGIASKGLVINGVIMTAVELVLMLMGSDIAEAFNISVTISVLLLLFPYFWSGVALLKLDHLEKKTSRSNIAIVALSSLFIISAFASANYDELMMVIAMVMIVPGVYAILMNIKIVNVDSDDE</sequence>
<keyword evidence="4 7" id="KW-1133">Transmembrane helix</keyword>
<protein>
    <recommendedName>
        <fullName evidence="10">Amino acid permease</fullName>
    </recommendedName>
</protein>
<gene>
    <name evidence="8" type="ORF">GV64_20175</name>
</gene>
<dbReference type="Gene3D" id="1.20.1740.10">
    <property type="entry name" value="Amino acid/polyamine transporter I"/>
    <property type="match status" value="1"/>
</dbReference>
<evidence type="ECO:0000256" key="6">
    <source>
        <dbReference type="SAM" id="MobiDB-lite"/>
    </source>
</evidence>
<evidence type="ECO:0000256" key="4">
    <source>
        <dbReference type="ARBA" id="ARBA00022989"/>
    </source>
</evidence>
<feature type="transmembrane region" description="Helical" evidence="7">
    <location>
        <begin position="428"/>
        <end position="445"/>
    </location>
</feature>
<dbReference type="PANTHER" id="PTHR42770:SF5">
    <property type="entry name" value="CADAVERINE_LYSINE ANTIPORTER"/>
    <property type="match status" value="1"/>
</dbReference>
<feature type="transmembrane region" description="Helical" evidence="7">
    <location>
        <begin position="162"/>
        <end position="187"/>
    </location>
</feature>
<reference evidence="8 9" key="1">
    <citation type="submission" date="2014-06" db="EMBL/GenBank/DDBJ databases">
        <title>Whole Genome Sequences of Three Symbiotic Endozoicomonas Bacteria.</title>
        <authorList>
            <person name="Neave M.J."/>
            <person name="Apprill A."/>
            <person name="Voolstra C.R."/>
        </authorList>
    </citation>
    <scope>NUCLEOTIDE SEQUENCE [LARGE SCALE GENOMIC DNA]</scope>
    <source>
        <strain evidence="8 9">DSM 22380</strain>
    </source>
</reference>
<dbReference type="InterPro" id="IPR002293">
    <property type="entry name" value="AA/rel_permease1"/>
</dbReference>
<evidence type="ECO:0000256" key="2">
    <source>
        <dbReference type="ARBA" id="ARBA00022475"/>
    </source>
</evidence>
<feature type="transmembrane region" description="Helical" evidence="7">
    <location>
        <begin position="290"/>
        <end position="312"/>
    </location>
</feature>